<sequence>MKHKFRFSRSISLPPLWLPVLGIFLSLRASAFQSVYLRKNIVSQQTSALLIYTTFYRSPGPHADLPPSRKSLVRLWQIRSDQQLTEDYFRFIEGKEEPDKCDQASVIIGKGKLGQALVQWGGMGEDDLLLGRDDCIPTVLTVSNGCALKMFPVYVCVPEWEVESVILGCPKEKRNDLVFMQSACLETLLKRYGLANKRTTQCLPYFSISPFGLPVEGRVQYDISKTDGEPKFAGQTAVCGTWRGAVADRLRKKDLHVEVMDYTYWRKQMLERLLFDSVFGLLACVHAGSGEKTYGELAQNHWEEIDDMVWELSRAVANIMAVVLLTHVERRVRGLAEGPHWRDRKPQMPTCKEYPFRNGMLRSLSRSFTSRGFPSPMPTHDEYLDFVRERRLVSYDVDQDI</sequence>
<keyword evidence="2" id="KW-1185">Reference proteome</keyword>
<dbReference type="PANTHER" id="PTHR34044">
    <property type="entry name" value="NUCLEAR PROTEIN"/>
    <property type="match status" value="1"/>
</dbReference>
<comment type="caution">
    <text evidence="1">The sequence shown here is derived from an EMBL/GenBank/DDBJ whole genome shotgun (WGS) entry which is preliminary data.</text>
</comment>
<proteinExistence type="predicted"/>
<dbReference type="EMBL" id="SDOX01000010">
    <property type="protein sequence ID" value="TFJ85788.1"/>
    <property type="molecule type" value="Genomic_DNA"/>
</dbReference>
<dbReference type="AlphaFoldDB" id="A0A4D9DAY3"/>
<name>A0A4D9DAY3_9STRA</name>
<reference evidence="1 2" key="1">
    <citation type="submission" date="2019-01" db="EMBL/GenBank/DDBJ databases">
        <title>Nuclear Genome Assembly of the Microalgal Biofuel strain Nannochloropsis salina CCMP1776.</title>
        <authorList>
            <person name="Hovde B."/>
        </authorList>
    </citation>
    <scope>NUCLEOTIDE SEQUENCE [LARGE SCALE GENOMIC DNA]</scope>
    <source>
        <strain evidence="1 2">CCMP1776</strain>
    </source>
</reference>
<dbReference type="OrthoDB" id="40417at2759"/>
<dbReference type="PANTHER" id="PTHR34044:SF1">
    <property type="entry name" value="NUCLEAR PROTEIN"/>
    <property type="match status" value="1"/>
</dbReference>
<accession>A0A4D9DAY3</accession>
<protein>
    <submittedName>
        <fullName evidence="1">Uncharacterized protein</fullName>
    </submittedName>
</protein>
<dbReference type="Proteomes" id="UP000355283">
    <property type="component" value="Unassembled WGS sequence"/>
</dbReference>
<evidence type="ECO:0000313" key="1">
    <source>
        <dbReference type="EMBL" id="TFJ85788.1"/>
    </source>
</evidence>
<organism evidence="1 2">
    <name type="scientific">Nannochloropsis salina CCMP1776</name>
    <dbReference type="NCBI Taxonomy" id="1027361"/>
    <lineage>
        <taxon>Eukaryota</taxon>
        <taxon>Sar</taxon>
        <taxon>Stramenopiles</taxon>
        <taxon>Ochrophyta</taxon>
        <taxon>Eustigmatophyceae</taxon>
        <taxon>Eustigmatales</taxon>
        <taxon>Monodopsidaceae</taxon>
        <taxon>Microchloropsis</taxon>
        <taxon>Microchloropsis salina</taxon>
    </lineage>
</organism>
<gene>
    <name evidence="1" type="ORF">NSK_002608</name>
</gene>
<evidence type="ECO:0000313" key="2">
    <source>
        <dbReference type="Proteomes" id="UP000355283"/>
    </source>
</evidence>